<dbReference type="SUPFAM" id="SSF53850">
    <property type="entry name" value="Periplasmic binding protein-like II"/>
    <property type="match status" value="1"/>
</dbReference>
<keyword evidence="3" id="KW-0813">Transport</keyword>
<evidence type="ECO:0000256" key="3">
    <source>
        <dbReference type="ARBA" id="ARBA00022448"/>
    </source>
</evidence>
<dbReference type="RefSeq" id="WP_002594447.1">
    <property type="nucleotide sequence ID" value="NZ_KB850988.1"/>
</dbReference>
<dbReference type="Proteomes" id="UP000013085">
    <property type="component" value="Unassembled WGS sequence"/>
</dbReference>
<evidence type="ECO:0000256" key="2">
    <source>
        <dbReference type="ARBA" id="ARBA00008520"/>
    </source>
</evidence>
<comment type="caution">
    <text evidence="5">The sequence shown here is derived from an EMBL/GenBank/DDBJ whole genome shotgun (WGS) entry which is preliminary data.</text>
</comment>
<reference evidence="5 6" key="1">
    <citation type="submission" date="2013-01" db="EMBL/GenBank/DDBJ databases">
        <title>The Genome Sequence of Clostridium clostridioforme 90A8.</title>
        <authorList>
            <consortium name="The Broad Institute Genome Sequencing Platform"/>
            <person name="Earl A."/>
            <person name="Ward D."/>
            <person name="Feldgarden M."/>
            <person name="Gevers D."/>
            <person name="Courvalin P."/>
            <person name="Lambert T."/>
            <person name="Walker B."/>
            <person name="Young S.K."/>
            <person name="Zeng Q."/>
            <person name="Gargeya S."/>
            <person name="Fitzgerald M."/>
            <person name="Haas B."/>
            <person name="Abouelleil A."/>
            <person name="Alvarado L."/>
            <person name="Arachchi H.M."/>
            <person name="Berlin A.M."/>
            <person name="Chapman S.B."/>
            <person name="Dewar J."/>
            <person name="Goldberg J."/>
            <person name="Griggs A."/>
            <person name="Gujja S."/>
            <person name="Hansen M."/>
            <person name="Howarth C."/>
            <person name="Imamovic A."/>
            <person name="Larimer J."/>
            <person name="McCowan C."/>
            <person name="Murphy C."/>
            <person name="Neiman D."/>
            <person name="Pearson M."/>
            <person name="Priest M."/>
            <person name="Roberts A."/>
            <person name="Saif S."/>
            <person name="Shea T."/>
            <person name="Sisk P."/>
            <person name="Sykes S."/>
            <person name="Wortman J."/>
            <person name="Nusbaum C."/>
            <person name="Birren B."/>
        </authorList>
    </citation>
    <scope>NUCLEOTIDE SEQUENCE [LARGE SCALE GENOMIC DNA]</scope>
    <source>
        <strain evidence="5 6">90A8</strain>
    </source>
</reference>
<dbReference type="InterPro" id="IPR050490">
    <property type="entry name" value="Bact_solute-bd_prot1"/>
</dbReference>
<accession>A0A0E2H521</accession>
<dbReference type="Gene3D" id="3.40.190.10">
    <property type="entry name" value="Periplasmic binding protein-like II"/>
    <property type="match status" value="1"/>
</dbReference>
<comment type="similarity">
    <text evidence="2">Belongs to the bacterial solute-binding protein 1 family.</text>
</comment>
<evidence type="ECO:0000313" key="5">
    <source>
        <dbReference type="EMBL" id="ENZ08946.1"/>
    </source>
</evidence>
<organism evidence="5 6">
    <name type="scientific">[Clostridium] clostridioforme 90A8</name>
    <dbReference type="NCBI Taxonomy" id="999408"/>
    <lineage>
        <taxon>Bacteria</taxon>
        <taxon>Bacillati</taxon>
        <taxon>Bacillota</taxon>
        <taxon>Clostridia</taxon>
        <taxon>Lachnospirales</taxon>
        <taxon>Lachnospiraceae</taxon>
        <taxon>Enterocloster</taxon>
    </lineage>
</organism>
<evidence type="ECO:0000256" key="1">
    <source>
        <dbReference type="ARBA" id="ARBA00004196"/>
    </source>
</evidence>
<dbReference type="HOGENOM" id="CLU_043127_0_0_9"/>
<proteinExistence type="inferred from homology"/>
<name>A0A0E2H521_9FIRM</name>
<dbReference type="InterPro" id="IPR006059">
    <property type="entry name" value="SBP"/>
</dbReference>
<protein>
    <submittedName>
        <fullName evidence="5">Uncharacterized protein</fullName>
    </submittedName>
</protein>
<dbReference type="PANTHER" id="PTHR43649:SF31">
    <property type="entry name" value="SN-GLYCEROL-3-PHOSPHATE-BINDING PERIPLASMIC PROTEIN UGPB"/>
    <property type="match status" value="1"/>
</dbReference>
<comment type="subcellular location">
    <subcellularLocation>
        <location evidence="1">Cell envelope</location>
    </subcellularLocation>
</comment>
<sequence>MNRGPYVYILAAVVAAVLGLGGCMAGDGKKEDEGKPVVVVLWHAYNAVAKSVFDDLVMEFNETVGMEQGIIVEPVGYGSSNELDDVLYASASHVIGSDPLPDIFASYPDSAHRLDGIVPLVHLDDYFSEEELDAYRPEFLKEGIWEGDGICRMIPVAKSTEILYLNETDWERFAGDTGADKEMLKTWEGLAQAAGMYYEWSGGSPFLGMNAFNDFASLTAAQLGEGIRWTQDGSEFNYSRDTARRVWDAYYVPHIKGWYESRTYNQDGIKSGRLMAYIGSSAGAGFFPQVVIEDEKQSHPIACGSYAYPVFQGGTPYMGQRGSNMAVFSTDESHQQAAVRFLKWFTEPEQNIRFAVATGYLPVQEKALESVSDLVAHVESRDNVQAVEKSIQTSLDALENHNVYVRETFQGSYDMDQIFSISLENCMNADLETLKQRMEKGESRESVERELLDEEHFNRWYETLLKEMAGKTDGQKIQK</sequence>
<dbReference type="EMBL" id="AGYR01000056">
    <property type="protein sequence ID" value="ENZ08946.1"/>
    <property type="molecule type" value="Genomic_DNA"/>
</dbReference>
<dbReference type="PROSITE" id="PS51257">
    <property type="entry name" value="PROKAR_LIPOPROTEIN"/>
    <property type="match status" value="1"/>
</dbReference>
<dbReference type="PANTHER" id="PTHR43649">
    <property type="entry name" value="ARABINOSE-BINDING PROTEIN-RELATED"/>
    <property type="match status" value="1"/>
</dbReference>
<keyword evidence="4" id="KW-0732">Signal</keyword>
<gene>
    <name evidence="5" type="ORF">HMPREF1090_04709</name>
</gene>
<dbReference type="AlphaFoldDB" id="A0A0E2H521"/>
<dbReference type="PATRIC" id="fig|999408.3.peg.5063"/>
<dbReference type="GeneID" id="57960700"/>
<dbReference type="GO" id="GO:0030313">
    <property type="term" value="C:cell envelope"/>
    <property type="evidence" value="ECO:0007669"/>
    <property type="project" value="UniProtKB-SubCell"/>
</dbReference>
<dbReference type="Pfam" id="PF13416">
    <property type="entry name" value="SBP_bac_8"/>
    <property type="match status" value="1"/>
</dbReference>
<evidence type="ECO:0000313" key="6">
    <source>
        <dbReference type="Proteomes" id="UP000013085"/>
    </source>
</evidence>
<evidence type="ECO:0000256" key="4">
    <source>
        <dbReference type="ARBA" id="ARBA00022729"/>
    </source>
</evidence>